<sequence length="590" mass="62185">MTSAFKQLEERTSFCSGGKGLMSQVSETRAQPEQLPGGGSRSAVADKVDALFGGLGDRGRVMVRQLPLSVTVLLVVAAAAVFHPETLADSRFRLALLAHTALFVLSVAVPWGRLPARTWVLIPALDCLAIGFTREAGGPSFSVLSLLLVFPVVWLSVDRNRAGVVLAVAATVLSTVLPAAALGTPPTQGSMIRTIFLPLVMAAIAVTAHVVAGTLYRQRETLVRQDEALADTTAESVRRQQLLDAVLSTVNVGVWVVDSQGRDILTNRALQTDAALSGLAPSASQPRLFEADRTTPVPPARFPTARAAAGETFTDALYWASEGDAGKSKAGEGEDMRAYSVTARTMSSTDGNHAGAVITFAEVTALIRALSAKDNFVATVSHELRTPLTSILGYLELVLDEPGHEDIEDELKIVQRNATHLLGLVNDLIAVASERVELNLQEADVAGLLASVVSSARTHASGSGVELVLDVEEPLTARVDPGRIRQVFGNLVSNAIKFSPDGGRVIARAHRVNSHVVCSIADSGIGMDGPEQEQAFTKFFRSARSRETAIPGAGLGLPISKTIVEGHGGSISLRSEPGKGTTVTVNLPVS</sequence>
<dbReference type="EMBL" id="BAEG01000032">
    <property type="protein sequence ID" value="GAB12959.1"/>
    <property type="molecule type" value="Genomic_DNA"/>
</dbReference>
<feature type="transmembrane region" description="Helical" evidence="10">
    <location>
        <begin position="164"/>
        <end position="183"/>
    </location>
</feature>
<gene>
    <name evidence="12" type="ORF">ARGLB_032_00040</name>
</gene>
<dbReference type="Pfam" id="PF00512">
    <property type="entry name" value="HisKA"/>
    <property type="match status" value="1"/>
</dbReference>
<dbReference type="SMART" id="SM00387">
    <property type="entry name" value="HATPase_c"/>
    <property type="match status" value="1"/>
</dbReference>
<evidence type="ECO:0000256" key="5">
    <source>
        <dbReference type="ARBA" id="ARBA00022553"/>
    </source>
</evidence>
<name>H0QJF8_ARTG1</name>
<evidence type="ECO:0000256" key="4">
    <source>
        <dbReference type="ARBA" id="ARBA00012438"/>
    </source>
</evidence>
<evidence type="ECO:0000256" key="8">
    <source>
        <dbReference type="ARBA" id="ARBA00023012"/>
    </source>
</evidence>
<dbReference type="InterPro" id="IPR036890">
    <property type="entry name" value="HATPase_C_sf"/>
</dbReference>
<dbReference type="InterPro" id="IPR004358">
    <property type="entry name" value="Sig_transdc_His_kin-like_C"/>
</dbReference>
<keyword evidence="10" id="KW-1133">Transmembrane helix</keyword>
<dbReference type="PANTHER" id="PTHR43711:SF1">
    <property type="entry name" value="HISTIDINE KINASE 1"/>
    <property type="match status" value="1"/>
</dbReference>
<comment type="catalytic activity">
    <reaction evidence="1">
        <text>ATP + protein L-histidine = ADP + protein N-phospho-L-histidine.</text>
        <dbReference type="EC" id="2.7.13.3"/>
    </reaction>
</comment>
<evidence type="ECO:0000256" key="3">
    <source>
        <dbReference type="ARBA" id="ARBA00004236"/>
    </source>
</evidence>
<feature type="transmembrane region" description="Helical" evidence="10">
    <location>
        <begin position="62"/>
        <end position="82"/>
    </location>
</feature>
<dbReference type="FunFam" id="3.30.565.10:FF:000006">
    <property type="entry name" value="Sensor histidine kinase WalK"/>
    <property type="match status" value="1"/>
</dbReference>
<feature type="domain" description="Histidine kinase" evidence="11">
    <location>
        <begin position="379"/>
        <end position="590"/>
    </location>
</feature>
<dbReference type="PANTHER" id="PTHR43711">
    <property type="entry name" value="TWO-COMPONENT HISTIDINE KINASE"/>
    <property type="match status" value="1"/>
</dbReference>
<accession>H0QJF8</accession>
<dbReference type="InterPro" id="IPR036097">
    <property type="entry name" value="HisK_dim/P_sf"/>
</dbReference>
<dbReference type="SUPFAM" id="SSF47384">
    <property type="entry name" value="Homodimeric domain of signal transducing histidine kinase"/>
    <property type="match status" value="1"/>
</dbReference>
<dbReference type="CDD" id="cd00082">
    <property type="entry name" value="HisKA"/>
    <property type="match status" value="1"/>
</dbReference>
<dbReference type="InterPro" id="IPR005467">
    <property type="entry name" value="His_kinase_dom"/>
</dbReference>
<feature type="transmembrane region" description="Helical" evidence="10">
    <location>
        <begin position="140"/>
        <end position="157"/>
    </location>
</feature>
<dbReference type="SUPFAM" id="SSF55874">
    <property type="entry name" value="ATPase domain of HSP90 chaperone/DNA topoisomerase II/histidine kinase"/>
    <property type="match status" value="1"/>
</dbReference>
<dbReference type="InterPro" id="IPR003594">
    <property type="entry name" value="HATPase_dom"/>
</dbReference>
<keyword evidence="10" id="KW-0812">Transmembrane</keyword>
<evidence type="ECO:0000256" key="2">
    <source>
        <dbReference type="ARBA" id="ARBA00001968"/>
    </source>
</evidence>
<dbReference type="SMART" id="SM00388">
    <property type="entry name" value="HisKA"/>
    <property type="match status" value="1"/>
</dbReference>
<dbReference type="Gene3D" id="3.30.450.20">
    <property type="entry name" value="PAS domain"/>
    <property type="match status" value="1"/>
</dbReference>
<keyword evidence="5" id="KW-0597">Phosphoprotein</keyword>
<dbReference type="CDD" id="cd00075">
    <property type="entry name" value="HATPase"/>
    <property type="match status" value="1"/>
</dbReference>
<feature type="transmembrane region" description="Helical" evidence="10">
    <location>
        <begin position="94"/>
        <end position="112"/>
    </location>
</feature>
<comment type="subcellular location">
    <subcellularLocation>
        <location evidence="3">Cell membrane</location>
    </subcellularLocation>
</comment>
<keyword evidence="13" id="KW-1185">Reference proteome</keyword>
<evidence type="ECO:0000256" key="10">
    <source>
        <dbReference type="SAM" id="Phobius"/>
    </source>
</evidence>
<evidence type="ECO:0000256" key="1">
    <source>
        <dbReference type="ARBA" id="ARBA00000085"/>
    </source>
</evidence>
<evidence type="ECO:0000313" key="13">
    <source>
        <dbReference type="Proteomes" id="UP000003828"/>
    </source>
</evidence>
<keyword evidence="8" id="KW-0902">Two-component regulatory system</keyword>
<evidence type="ECO:0000256" key="7">
    <source>
        <dbReference type="ARBA" id="ARBA00022777"/>
    </source>
</evidence>
<keyword evidence="7 12" id="KW-0418">Kinase</keyword>
<reference evidence="12 13" key="1">
    <citation type="submission" date="2011-12" db="EMBL/GenBank/DDBJ databases">
        <title>Whole genome shotgun sequence of Arthrobacter globiformis NBRC 12137.</title>
        <authorList>
            <person name="Miyazawa S."/>
            <person name="Hosoyama A."/>
            <person name="Tsuchikane K."/>
            <person name="Katsumata H."/>
            <person name="Yamazaki S."/>
            <person name="Fujita N."/>
        </authorList>
    </citation>
    <scope>NUCLEOTIDE SEQUENCE [LARGE SCALE GENOMIC DNA]</scope>
    <source>
        <strain evidence="12 13">NBRC 12137</strain>
    </source>
</reference>
<keyword evidence="6" id="KW-0808">Transferase</keyword>
<dbReference type="Pfam" id="PF02518">
    <property type="entry name" value="HATPase_c"/>
    <property type="match status" value="1"/>
</dbReference>
<dbReference type="Proteomes" id="UP000003828">
    <property type="component" value="Unassembled WGS sequence"/>
</dbReference>
<dbReference type="PRINTS" id="PR00344">
    <property type="entry name" value="BCTRLSENSOR"/>
</dbReference>
<dbReference type="InterPro" id="IPR050736">
    <property type="entry name" value="Sensor_HK_Regulatory"/>
</dbReference>
<dbReference type="EC" id="2.7.13.3" evidence="4"/>
<dbReference type="Gene3D" id="3.30.565.10">
    <property type="entry name" value="Histidine kinase-like ATPase, C-terminal domain"/>
    <property type="match status" value="1"/>
</dbReference>
<comment type="caution">
    <text evidence="12">The sequence shown here is derived from an EMBL/GenBank/DDBJ whole genome shotgun (WGS) entry which is preliminary data.</text>
</comment>
<dbReference type="InterPro" id="IPR003661">
    <property type="entry name" value="HisK_dim/P_dom"/>
</dbReference>
<dbReference type="AlphaFoldDB" id="H0QJF8"/>
<dbReference type="FunFam" id="1.10.287.130:FF:000001">
    <property type="entry name" value="Two-component sensor histidine kinase"/>
    <property type="match status" value="1"/>
</dbReference>
<dbReference type="STRING" id="1077972.ARGLB_032_00040"/>
<feature type="transmembrane region" description="Helical" evidence="10">
    <location>
        <begin position="195"/>
        <end position="216"/>
    </location>
</feature>
<evidence type="ECO:0000259" key="11">
    <source>
        <dbReference type="PROSITE" id="PS50109"/>
    </source>
</evidence>
<evidence type="ECO:0000256" key="9">
    <source>
        <dbReference type="ARBA" id="ARBA00023136"/>
    </source>
</evidence>
<evidence type="ECO:0000256" key="6">
    <source>
        <dbReference type="ARBA" id="ARBA00022679"/>
    </source>
</evidence>
<dbReference type="GO" id="GO:0005509">
    <property type="term" value="F:calcium ion binding"/>
    <property type="evidence" value="ECO:0007669"/>
    <property type="project" value="UniProtKB-ARBA"/>
</dbReference>
<keyword evidence="9 10" id="KW-0472">Membrane</keyword>
<dbReference type="Gene3D" id="1.10.287.130">
    <property type="match status" value="1"/>
</dbReference>
<dbReference type="GO" id="GO:0000155">
    <property type="term" value="F:phosphorelay sensor kinase activity"/>
    <property type="evidence" value="ECO:0007669"/>
    <property type="project" value="InterPro"/>
</dbReference>
<comment type="cofactor">
    <cofactor evidence="2">
        <name>a divalent metal cation</name>
        <dbReference type="ChEBI" id="CHEBI:60240"/>
    </cofactor>
</comment>
<evidence type="ECO:0000313" key="12">
    <source>
        <dbReference type="EMBL" id="GAB12959.1"/>
    </source>
</evidence>
<protein>
    <recommendedName>
        <fullName evidence="4">histidine kinase</fullName>
        <ecNumber evidence="4">2.7.13.3</ecNumber>
    </recommendedName>
</protein>
<dbReference type="GO" id="GO:0005886">
    <property type="term" value="C:plasma membrane"/>
    <property type="evidence" value="ECO:0007669"/>
    <property type="project" value="UniProtKB-SubCell"/>
</dbReference>
<proteinExistence type="predicted"/>
<dbReference type="eggNOG" id="COG5002">
    <property type="taxonomic scope" value="Bacteria"/>
</dbReference>
<dbReference type="PROSITE" id="PS50109">
    <property type="entry name" value="HIS_KIN"/>
    <property type="match status" value="1"/>
</dbReference>
<organism evidence="12 13">
    <name type="scientific">Arthrobacter globiformis (strain ATCC 8010 / DSM 20124 / JCM 1332 / NBRC 12137 / NCIMB 8907 / NRRL B-2979 / 168)</name>
    <dbReference type="NCBI Taxonomy" id="1077972"/>
    <lineage>
        <taxon>Bacteria</taxon>
        <taxon>Bacillati</taxon>
        <taxon>Actinomycetota</taxon>
        <taxon>Actinomycetes</taxon>
        <taxon>Micrococcales</taxon>
        <taxon>Micrococcaceae</taxon>
        <taxon>Arthrobacter</taxon>
    </lineage>
</organism>